<gene>
    <name evidence="2" type="ORF">DUNSADRAFT_9028</name>
</gene>
<dbReference type="Proteomes" id="UP000815325">
    <property type="component" value="Unassembled WGS sequence"/>
</dbReference>
<evidence type="ECO:0008006" key="4">
    <source>
        <dbReference type="Google" id="ProtNLM"/>
    </source>
</evidence>
<comment type="caution">
    <text evidence="2">The sequence shown here is derived from an EMBL/GenBank/DDBJ whole genome shotgun (WGS) entry which is preliminary data.</text>
</comment>
<proteinExistence type="predicted"/>
<name>A0ABQ7GI94_DUNSA</name>
<evidence type="ECO:0000256" key="1">
    <source>
        <dbReference type="SAM" id="Coils"/>
    </source>
</evidence>
<evidence type="ECO:0000313" key="3">
    <source>
        <dbReference type="Proteomes" id="UP000815325"/>
    </source>
</evidence>
<organism evidence="2 3">
    <name type="scientific">Dunaliella salina</name>
    <name type="common">Green alga</name>
    <name type="synonym">Protococcus salinus</name>
    <dbReference type="NCBI Taxonomy" id="3046"/>
    <lineage>
        <taxon>Eukaryota</taxon>
        <taxon>Viridiplantae</taxon>
        <taxon>Chlorophyta</taxon>
        <taxon>core chlorophytes</taxon>
        <taxon>Chlorophyceae</taxon>
        <taxon>CS clade</taxon>
        <taxon>Chlamydomonadales</taxon>
        <taxon>Dunaliellaceae</taxon>
        <taxon>Dunaliella</taxon>
    </lineage>
</organism>
<sequence>MDLKSQLIEGQLSEPEELITVTQIRGLGGHVPPGVPHAFSTVTLLKSKLSAHIRQHCPAVFECELPNRLLGKDYIIFAEKPDLATEHRRGGRLNNRASTFLASRIANGLADDTVQNRTVVLSNSGRPLPHQEVHIVTMFIFDRLMDVYGEGLRGAGLQQELRKVAAEFKDYEKEMREQLAREQLAHGAEAGTEAEL</sequence>
<accession>A0ABQ7GI94</accession>
<keyword evidence="1" id="KW-0175">Coiled coil</keyword>
<reference evidence="2" key="1">
    <citation type="submission" date="2017-08" db="EMBL/GenBank/DDBJ databases">
        <authorList>
            <person name="Polle J.E."/>
            <person name="Barry K."/>
            <person name="Cushman J."/>
            <person name="Schmutz J."/>
            <person name="Tran D."/>
            <person name="Hathwaick L.T."/>
            <person name="Yim W.C."/>
            <person name="Jenkins J."/>
            <person name="Mckie-Krisberg Z.M."/>
            <person name="Prochnik S."/>
            <person name="Lindquist E."/>
            <person name="Dockter R.B."/>
            <person name="Adam C."/>
            <person name="Molina H."/>
            <person name="Bunkerborg J."/>
            <person name="Jin E."/>
            <person name="Buchheim M."/>
            <person name="Magnuson J."/>
        </authorList>
    </citation>
    <scope>NUCLEOTIDE SEQUENCE</scope>
    <source>
        <strain evidence="2">CCAP 19/18</strain>
    </source>
</reference>
<protein>
    <recommendedName>
        <fullName evidence="4">Encoded protein</fullName>
    </recommendedName>
</protein>
<dbReference type="EMBL" id="MU069763">
    <property type="protein sequence ID" value="KAF5834327.1"/>
    <property type="molecule type" value="Genomic_DNA"/>
</dbReference>
<evidence type="ECO:0000313" key="2">
    <source>
        <dbReference type="EMBL" id="KAF5834327.1"/>
    </source>
</evidence>
<keyword evidence="3" id="KW-1185">Reference proteome</keyword>
<feature type="coiled-coil region" evidence="1">
    <location>
        <begin position="154"/>
        <end position="181"/>
    </location>
</feature>